<reference evidence="1" key="1">
    <citation type="submission" date="2020-05" db="EMBL/GenBank/DDBJ databases">
        <authorList>
            <person name="Rincon C."/>
            <person name="Sanders R I."/>
            <person name="Robbins C."/>
            <person name="Chaturvedi A."/>
        </authorList>
    </citation>
    <scope>NUCLEOTIDE SEQUENCE</scope>
    <source>
        <strain evidence="1">CHB12</strain>
    </source>
</reference>
<evidence type="ECO:0008006" key="3">
    <source>
        <dbReference type="Google" id="ProtNLM"/>
    </source>
</evidence>
<dbReference type="EMBL" id="CAGKOT010000035">
    <property type="protein sequence ID" value="CAB5376210.1"/>
    <property type="molecule type" value="Genomic_DNA"/>
</dbReference>
<dbReference type="PANTHER" id="PTHR14187:SF5">
    <property type="entry name" value="HEAT SHOCK 70 KDA PROTEIN 12A"/>
    <property type="match status" value="1"/>
</dbReference>
<dbReference type="PANTHER" id="PTHR14187">
    <property type="entry name" value="ALPHA KINASE/ELONGATION FACTOR 2 KINASE"/>
    <property type="match status" value="1"/>
</dbReference>
<dbReference type="VEuPathDB" id="FungiDB:RhiirFUN_016920"/>
<protein>
    <recommendedName>
        <fullName evidence="3">Actin-like ATPase domain-containing protein</fullName>
    </recommendedName>
</protein>
<name>A0A915ZGI0_9GLOM</name>
<sequence>MSEENDEIRVVVAIDFGTTYSGYAYAHKEQPDVIIVQDGWKEYECCFKTPTVVKYNDNYSVIKLWGYPALTEKPKIKKARLFSSSKLPKSSSAPIELFKLHLLKSIKKSEKPTLPRKLNYKNVIRDFIKELGDDVKTCLKKTWQNLDLERNVLYILTVPVEFDVEAIATFRKCVFNAGLLIDKDSNNIRIITEPEAAAIHCLNSAVLEHNLAPGVPPHPTTSVLKGGVLYGLKEETIEDRVLKRSYGIEIEIDPYMRRNDIPISPTLFISSDDTTASHFSCKDDSASLMRYLL</sequence>
<dbReference type="OrthoDB" id="2963168at2759"/>
<comment type="caution">
    <text evidence="1">The sequence shown here is derived from an EMBL/GenBank/DDBJ whole genome shotgun (WGS) entry which is preliminary data.</text>
</comment>
<evidence type="ECO:0000313" key="1">
    <source>
        <dbReference type="EMBL" id="CAB5376210.1"/>
    </source>
</evidence>
<evidence type="ECO:0000313" key="2">
    <source>
        <dbReference type="Proteomes" id="UP000684084"/>
    </source>
</evidence>
<proteinExistence type="predicted"/>
<gene>
    <name evidence="1" type="ORF">CHRIB12_LOCUS15233</name>
</gene>
<dbReference type="AlphaFoldDB" id="A0A915ZGI0"/>
<dbReference type="Proteomes" id="UP000684084">
    <property type="component" value="Unassembled WGS sequence"/>
</dbReference>
<organism evidence="1 2">
    <name type="scientific">Rhizophagus irregularis</name>
    <dbReference type="NCBI Taxonomy" id="588596"/>
    <lineage>
        <taxon>Eukaryota</taxon>
        <taxon>Fungi</taxon>
        <taxon>Fungi incertae sedis</taxon>
        <taxon>Mucoromycota</taxon>
        <taxon>Glomeromycotina</taxon>
        <taxon>Glomeromycetes</taxon>
        <taxon>Glomerales</taxon>
        <taxon>Glomeraceae</taxon>
        <taxon>Rhizophagus</taxon>
    </lineage>
</organism>
<accession>A0A915ZGI0</accession>